<evidence type="ECO:0000313" key="1">
    <source>
        <dbReference type="EMBL" id="KAK6638929.1"/>
    </source>
</evidence>
<reference evidence="1 2" key="1">
    <citation type="submission" date="2023-10" db="EMBL/GenBank/DDBJ databases">
        <title>Genomes of two closely related lineages of the louse Polyplax serrata with different host specificities.</title>
        <authorList>
            <person name="Martinu J."/>
            <person name="Tarabai H."/>
            <person name="Stefka J."/>
            <person name="Hypsa V."/>
        </authorList>
    </citation>
    <scope>NUCLEOTIDE SEQUENCE [LARGE SCALE GENOMIC DNA]</scope>
    <source>
        <strain evidence="1">HR10_N</strain>
    </source>
</reference>
<protein>
    <submittedName>
        <fullName evidence="1">Uncharacterized protein</fullName>
    </submittedName>
</protein>
<gene>
    <name evidence="1" type="ORF">RUM43_007199</name>
</gene>
<proteinExistence type="predicted"/>
<dbReference type="AlphaFoldDB" id="A0AAN8S8J3"/>
<organism evidence="1 2">
    <name type="scientific">Polyplax serrata</name>
    <name type="common">Common mouse louse</name>
    <dbReference type="NCBI Taxonomy" id="468196"/>
    <lineage>
        <taxon>Eukaryota</taxon>
        <taxon>Metazoa</taxon>
        <taxon>Ecdysozoa</taxon>
        <taxon>Arthropoda</taxon>
        <taxon>Hexapoda</taxon>
        <taxon>Insecta</taxon>
        <taxon>Pterygota</taxon>
        <taxon>Neoptera</taxon>
        <taxon>Paraneoptera</taxon>
        <taxon>Psocodea</taxon>
        <taxon>Troctomorpha</taxon>
        <taxon>Phthiraptera</taxon>
        <taxon>Anoplura</taxon>
        <taxon>Polyplacidae</taxon>
        <taxon>Polyplax</taxon>
    </lineage>
</organism>
<sequence length="57" mass="6296">MIDQSNRAGSQKENARLIDQEIESKLKKKRDEAYFRPVPVLGSFEGSGTGTGNSLIK</sequence>
<comment type="caution">
    <text evidence="1">The sequence shown here is derived from an EMBL/GenBank/DDBJ whole genome shotgun (WGS) entry which is preliminary data.</text>
</comment>
<dbReference type="EMBL" id="JAWJWE010000003">
    <property type="protein sequence ID" value="KAK6638929.1"/>
    <property type="molecule type" value="Genomic_DNA"/>
</dbReference>
<dbReference type="Proteomes" id="UP001372834">
    <property type="component" value="Unassembled WGS sequence"/>
</dbReference>
<evidence type="ECO:0000313" key="2">
    <source>
        <dbReference type="Proteomes" id="UP001372834"/>
    </source>
</evidence>
<name>A0AAN8S8J3_POLSC</name>
<accession>A0AAN8S8J3</accession>